<dbReference type="PANTHER" id="PTHR46768:SF1">
    <property type="entry name" value="TWO PORE CHANNEL PROTEIN 2"/>
    <property type="match status" value="1"/>
</dbReference>
<comment type="subcellular location">
    <subcellularLocation>
        <location evidence="1">Membrane</location>
        <topology evidence="1">Multi-pass membrane protein</topology>
    </subcellularLocation>
</comment>
<feature type="transmembrane region" description="Helical" evidence="5">
    <location>
        <begin position="346"/>
        <end position="368"/>
    </location>
</feature>
<dbReference type="Proteomes" id="UP000694395">
    <property type="component" value="Chromosome 2"/>
</dbReference>
<feature type="transmembrane region" description="Helical" evidence="5">
    <location>
        <begin position="205"/>
        <end position="224"/>
    </location>
</feature>
<sequence length="430" mass="49126">MGTGAEEGSGHGAELTLVPGLGRRRRYLLPWSGTERCAWTEFFLATVLLHLHCLLFGVSGQVSVQHFVTSADVRRMSIQTSILRRHLGVRAAFELLHCQNRTPLWCLFYYYTTGYYRDAIMKKASQSSSGFIPREAFQRLLDELDRIKQHPPLPEYSSKFLHKVQFIFIQHYVTVVGNVALANVICICVRLLVSATTPVSPSRSSSTDLFFQTINCFFILYYLLEMALKVVAFGRTGYMSYGCNVFDGSLTVLSLVGAVQYYILPSSPDVTLGDGLSGQMLSVFHFLSLFFCQPCIPGIDGICSNGFLLSCFLYFQSALVLYNIMMMNNWNVFLDVYARYNLWSKLYFIAWWLTSSVMWVTLFIALILENFIYKWDRNHGCSNRDTVRTDFETTIQLMFRAEPTEEKVVTKLHAHPHLQHLSMSMSLDQI</sequence>
<reference evidence="7" key="1">
    <citation type="submission" date="2020-07" db="EMBL/GenBank/DDBJ databases">
        <title>A long reads based de novo assembly of the rainbow trout Arlee double haploid line genome.</title>
        <authorList>
            <person name="Gao G."/>
            <person name="Palti Y."/>
        </authorList>
    </citation>
    <scope>NUCLEOTIDE SEQUENCE [LARGE SCALE GENOMIC DNA]</scope>
</reference>
<feature type="transmembrane region" description="Helical" evidence="5">
    <location>
        <begin position="245"/>
        <end position="264"/>
    </location>
</feature>
<protein>
    <recommendedName>
        <fullName evidence="6">Ion transport domain-containing protein</fullName>
    </recommendedName>
</protein>
<evidence type="ECO:0000256" key="5">
    <source>
        <dbReference type="SAM" id="Phobius"/>
    </source>
</evidence>
<reference evidence="7" key="3">
    <citation type="submission" date="2025-09" db="UniProtKB">
        <authorList>
            <consortium name="Ensembl"/>
        </authorList>
    </citation>
    <scope>IDENTIFICATION</scope>
</reference>
<keyword evidence="8" id="KW-1185">Reference proteome</keyword>
<accession>A0A8K9UBT7</accession>
<dbReference type="GO" id="GO:0019722">
    <property type="term" value="P:calcium-mediated signaling"/>
    <property type="evidence" value="ECO:0007669"/>
    <property type="project" value="TreeGrafter"/>
</dbReference>
<reference evidence="7" key="2">
    <citation type="submission" date="2025-08" db="UniProtKB">
        <authorList>
            <consortium name="Ensembl"/>
        </authorList>
    </citation>
    <scope>IDENTIFICATION</scope>
</reference>
<evidence type="ECO:0000313" key="7">
    <source>
        <dbReference type="Ensembl" id="ENSOMYP00000107611.1"/>
    </source>
</evidence>
<dbReference type="GO" id="GO:0097682">
    <property type="term" value="F:intracellularly phosphatidylinositol-3,5-bisphosphate-gated monatomic cation channel activity"/>
    <property type="evidence" value="ECO:0007669"/>
    <property type="project" value="TreeGrafter"/>
</dbReference>
<dbReference type="PANTHER" id="PTHR46768">
    <property type="entry name" value="TWO PORE CALCIUM CHANNEL PROTEIN 2"/>
    <property type="match status" value="1"/>
</dbReference>
<feature type="domain" description="Ion transport" evidence="6">
    <location>
        <begin position="184"/>
        <end position="292"/>
    </location>
</feature>
<dbReference type="Gene3D" id="1.20.120.350">
    <property type="entry name" value="Voltage-gated potassium channels. Chain C"/>
    <property type="match status" value="1"/>
</dbReference>
<dbReference type="InterPro" id="IPR028798">
    <property type="entry name" value="TPC2"/>
</dbReference>
<evidence type="ECO:0000313" key="8">
    <source>
        <dbReference type="Proteomes" id="UP000694395"/>
    </source>
</evidence>
<dbReference type="GO" id="GO:0005765">
    <property type="term" value="C:lysosomal membrane"/>
    <property type="evidence" value="ECO:0007669"/>
    <property type="project" value="InterPro"/>
</dbReference>
<dbReference type="GO" id="GO:0015280">
    <property type="term" value="F:ligand-gated sodium channel activity"/>
    <property type="evidence" value="ECO:0007669"/>
    <property type="project" value="TreeGrafter"/>
</dbReference>
<dbReference type="GeneTree" id="ENSGT00940000159763"/>
<evidence type="ECO:0000259" key="6">
    <source>
        <dbReference type="Pfam" id="PF00520"/>
    </source>
</evidence>
<feature type="transmembrane region" description="Helical" evidence="5">
    <location>
        <begin position="276"/>
        <end position="295"/>
    </location>
</feature>
<feature type="transmembrane region" description="Helical" evidence="5">
    <location>
        <begin position="172"/>
        <end position="193"/>
    </location>
</feature>
<feature type="transmembrane region" description="Helical" evidence="5">
    <location>
        <begin position="307"/>
        <end position="326"/>
    </location>
</feature>
<keyword evidence="3 5" id="KW-1133">Transmembrane helix</keyword>
<organism evidence="7 8">
    <name type="scientific">Oncorhynchus mykiss</name>
    <name type="common">Rainbow trout</name>
    <name type="synonym">Salmo gairdneri</name>
    <dbReference type="NCBI Taxonomy" id="8022"/>
    <lineage>
        <taxon>Eukaryota</taxon>
        <taxon>Metazoa</taxon>
        <taxon>Chordata</taxon>
        <taxon>Craniata</taxon>
        <taxon>Vertebrata</taxon>
        <taxon>Euteleostomi</taxon>
        <taxon>Actinopterygii</taxon>
        <taxon>Neopterygii</taxon>
        <taxon>Teleostei</taxon>
        <taxon>Protacanthopterygii</taxon>
        <taxon>Salmoniformes</taxon>
        <taxon>Salmonidae</taxon>
        <taxon>Salmoninae</taxon>
        <taxon>Oncorhynchus</taxon>
    </lineage>
</organism>
<name>A0A8K9UBT7_ONCMY</name>
<dbReference type="GO" id="GO:0022832">
    <property type="term" value="F:voltage-gated channel activity"/>
    <property type="evidence" value="ECO:0007669"/>
    <property type="project" value="InterPro"/>
</dbReference>
<dbReference type="GO" id="GO:0075509">
    <property type="term" value="P:endocytosis involved in viral entry into host cell"/>
    <property type="evidence" value="ECO:0007669"/>
    <property type="project" value="TreeGrafter"/>
</dbReference>
<evidence type="ECO:0000256" key="3">
    <source>
        <dbReference type="ARBA" id="ARBA00022989"/>
    </source>
</evidence>
<dbReference type="InterPro" id="IPR027359">
    <property type="entry name" value="Volt_channel_dom_sf"/>
</dbReference>
<dbReference type="InterPro" id="IPR005821">
    <property type="entry name" value="Ion_trans_dom"/>
</dbReference>
<proteinExistence type="predicted"/>
<dbReference type="Pfam" id="PF00520">
    <property type="entry name" value="Ion_trans"/>
    <property type="match status" value="1"/>
</dbReference>
<evidence type="ECO:0000256" key="4">
    <source>
        <dbReference type="ARBA" id="ARBA00023136"/>
    </source>
</evidence>
<keyword evidence="2 5" id="KW-0812">Transmembrane</keyword>
<evidence type="ECO:0000256" key="2">
    <source>
        <dbReference type="ARBA" id="ARBA00022692"/>
    </source>
</evidence>
<dbReference type="AlphaFoldDB" id="A0A8K9UBT7"/>
<dbReference type="Ensembl" id="ENSOMYT00000154379.1">
    <property type="protein sequence ID" value="ENSOMYP00000107611.1"/>
    <property type="gene ID" value="ENSOMYG00000054271.1"/>
</dbReference>
<dbReference type="SUPFAM" id="SSF81324">
    <property type="entry name" value="Voltage-gated potassium channels"/>
    <property type="match status" value="1"/>
</dbReference>
<evidence type="ECO:0000256" key="1">
    <source>
        <dbReference type="ARBA" id="ARBA00004141"/>
    </source>
</evidence>
<keyword evidence="4 5" id="KW-0472">Membrane</keyword>